<evidence type="ECO:0000256" key="8">
    <source>
        <dbReference type="HAMAP-Rule" id="MF_02078"/>
    </source>
</evidence>
<dbReference type="eggNOG" id="COG0728">
    <property type="taxonomic scope" value="Bacteria"/>
</dbReference>
<dbReference type="CDD" id="cd13123">
    <property type="entry name" value="MATE_MurJ_like"/>
    <property type="match status" value="1"/>
</dbReference>
<dbReference type="RefSeq" id="WP_023387249.1">
    <property type="nucleotide sequence ID" value="NZ_AXUN02000207.1"/>
</dbReference>
<proteinExistence type="inferred from homology"/>
<feature type="transmembrane region" description="Helical" evidence="8">
    <location>
        <begin position="466"/>
        <end position="487"/>
    </location>
</feature>
<feature type="transmembrane region" description="Helical" evidence="8">
    <location>
        <begin position="378"/>
        <end position="396"/>
    </location>
</feature>
<keyword evidence="5 8" id="KW-0573">Peptidoglycan synthesis</keyword>
<feature type="transmembrane region" description="Helical" evidence="8">
    <location>
        <begin position="292"/>
        <end position="318"/>
    </location>
</feature>
<dbReference type="GO" id="GO:0008360">
    <property type="term" value="P:regulation of cell shape"/>
    <property type="evidence" value="ECO:0007669"/>
    <property type="project" value="UniProtKB-UniRule"/>
</dbReference>
<evidence type="ECO:0000256" key="7">
    <source>
        <dbReference type="ARBA" id="ARBA00023136"/>
    </source>
</evidence>
<gene>
    <name evidence="8" type="primary">murJ</name>
    <name evidence="10" type="ORF">T472_0216490</name>
</gene>
<evidence type="ECO:0000256" key="5">
    <source>
        <dbReference type="ARBA" id="ARBA00022984"/>
    </source>
</evidence>
<evidence type="ECO:0000256" key="9">
    <source>
        <dbReference type="PIRNR" id="PIRNR002869"/>
    </source>
</evidence>
<feature type="transmembrane region" description="Helical" evidence="8">
    <location>
        <begin position="220"/>
        <end position="238"/>
    </location>
</feature>
<evidence type="ECO:0000256" key="1">
    <source>
        <dbReference type="ARBA" id="ARBA00004651"/>
    </source>
</evidence>
<dbReference type="PIRSF" id="PIRSF002869">
    <property type="entry name" value="MviN"/>
    <property type="match status" value="1"/>
</dbReference>
<keyword evidence="3 8" id="KW-0812">Transmembrane</keyword>
<feature type="transmembrane region" description="Helical" evidence="8">
    <location>
        <begin position="338"/>
        <end position="357"/>
    </location>
</feature>
<feature type="transmembrane region" description="Helical" evidence="8">
    <location>
        <begin position="152"/>
        <end position="173"/>
    </location>
</feature>
<comment type="subcellular location">
    <subcellularLocation>
        <location evidence="1 8">Cell membrane</location>
        <topology evidence="1 8">Multi-pass membrane protein</topology>
    </subcellularLocation>
</comment>
<evidence type="ECO:0000313" key="10">
    <source>
        <dbReference type="EMBL" id="ETA79534.1"/>
    </source>
</evidence>
<dbReference type="InterPro" id="IPR051050">
    <property type="entry name" value="Lipid_II_flippase_MurJ/MviN"/>
</dbReference>
<keyword evidence="4 8" id="KW-0133">Cell shape</keyword>
<organism evidence="10 11">
    <name type="scientific">Youngiibacter fragilis 232.1</name>
    <dbReference type="NCBI Taxonomy" id="994573"/>
    <lineage>
        <taxon>Bacteria</taxon>
        <taxon>Bacillati</taxon>
        <taxon>Bacillota</taxon>
        <taxon>Clostridia</taxon>
        <taxon>Eubacteriales</taxon>
        <taxon>Clostridiaceae</taxon>
        <taxon>Youngiibacter</taxon>
    </lineage>
</organism>
<dbReference type="STRING" id="994573.T472_0216490"/>
<evidence type="ECO:0000256" key="3">
    <source>
        <dbReference type="ARBA" id="ARBA00022692"/>
    </source>
</evidence>
<keyword evidence="7 8" id="KW-0472">Membrane</keyword>
<feature type="transmembrane region" description="Helical" evidence="8">
    <location>
        <begin position="436"/>
        <end position="454"/>
    </location>
</feature>
<dbReference type="Pfam" id="PF03023">
    <property type="entry name" value="MurJ"/>
    <property type="match status" value="1"/>
</dbReference>
<keyword evidence="8 9" id="KW-0961">Cell wall biogenesis/degradation</keyword>
<feature type="transmembrane region" description="Helical" evidence="8">
    <location>
        <begin position="179"/>
        <end position="199"/>
    </location>
</feature>
<dbReference type="Proteomes" id="UP000017747">
    <property type="component" value="Unassembled WGS sequence"/>
</dbReference>
<dbReference type="OrthoDB" id="9804143at2"/>
<dbReference type="GO" id="GO:0005886">
    <property type="term" value="C:plasma membrane"/>
    <property type="evidence" value="ECO:0007669"/>
    <property type="project" value="UniProtKB-SubCell"/>
</dbReference>
<dbReference type="HAMAP" id="MF_02078">
    <property type="entry name" value="MurJ_MviN"/>
    <property type="match status" value="1"/>
</dbReference>
<name>V7I2W2_9CLOT</name>
<dbReference type="GO" id="GO:0009252">
    <property type="term" value="P:peptidoglycan biosynthetic process"/>
    <property type="evidence" value="ECO:0007669"/>
    <property type="project" value="UniProtKB-UniRule"/>
</dbReference>
<keyword evidence="2 8" id="KW-1003">Cell membrane</keyword>
<comment type="function">
    <text evidence="8 9">Involved in peptidoglycan biosynthesis. Transports lipid-linked peptidoglycan precursors from the inner to the outer leaflet of the cytoplasmic membrane.</text>
</comment>
<reference evidence="10 11" key="1">
    <citation type="journal article" date="2014" name="Genome Announc.">
        <title>Genome Sequence of Youngiibacter fragilis, the Type Strain of the Genus Youngiibacter.</title>
        <authorList>
            <person name="Wawrik C.B."/>
            <person name="Callaghan A.V."/>
            <person name="Stamps B.W."/>
            <person name="Wawrik B."/>
        </authorList>
    </citation>
    <scope>NUCLEOTIDE SEQUENCE [LARGE SCALE GENOMIC DNA]</scope>
    <source>
        <strain evidence="10 11">232.1</strain>
    </source>
</reference>
<feature type="transmembrane region" description="Helical" evidence="8">
    <location>
        <begin position="43"/>
        <end position="64"/>
    </location>
</feature>
<dbReference type="AlphaFoldDB" id="V7I2W2"/>
<dbReference type="GO" id="GO:0071555">
    <property type="term" value="P:cell wall organization"/>
    <property type="evidence" value="ECO:0007669"/>
    <property type="project" value="UniProtKB-UniRule"/>
</dbReference>
<dbReference type="PANTHER" id="PTHR47019">
    <property type="entry name" value="LIPID II FLIPPASE MURJ"/>
    <property type="match status" value="1"/>
</dbReference>
<evidence type="ECO:0000256" key="2">
    <source>
        <dbReference type="ARBA" id="ARBA00022475"/>
    </source>
</evidence>
<dbReference type="UniPathway" id="UPA00219"/>
<keyword evidence="8 9" id="KW-0813">Transport</keyword>
<comment type="pathway">
    <text evidence="8">Cell wall biogenesis; peptidoglycan biosynthesis.</text>
</comment>
<comment type="caution">
    <text evidence="10">The sequence shown here is derived from an EMBL/GenBank/DDBJ whole genome shotgun (WGS) entry which is preliminary data.</text>
</comment>
<sequence length="507" mass="53795">MKKTVALIMIITILSKLLGFFREVSLSFFFGASEITDAFNIAQTIPTSIFSFIWIALFTSFIPVYNRIRTERSIEHADLFTSNLLSSLVLVCALIAGTAAIFAAPLVRLFASGFSQGTLDLAVSLTRISIAGIVVSAVIYILTAMLQIRNRFIVTALIGIPANLAAIASYALAGNNSSILAIGIIIGLALQAIFLAAAARQAGFRYKMTLRLSDPYIRELILFSIPVIIGVSVNQVNVLVDKTIASGIAVGGISALGYAQVVNGFVQGIFVEPVSSVMYPSISRMAAEGDDDALSGTLANSIVYVLLLVLPAMTGMLVLSGPITRLIFQRGAFGAEDAILTSGALFFYSIGHGAYAMRDLLSRTFYALGDTRTPMKNSIVGMVINIILNIILSRYLGIGGLALATSISAIATASALAVSLARRISFSSIIGRLRSILRIAASSVIMGGLVWFSYKLLMQTFSPNAAALLSIGAGMISYAILVLVLDVEEASSAVKAMHMKIRKITGS</sequence>
<feature type="transmembrane region" description="Helical" evidence="8">
    <location>
        <begin position="402"/>
        <end position="424"/>
    </location>
</feature>
<dbReference type="NCBIfam" id="TIGR01695">
    <property type="entry name" value="murJ_mviN"/>
    <property type="match status" value="1"/>
</dbReference>
<comment type="similarity">
    <text evidence="8 9">Belongs to the MurJ/MviN family.</text>
</comment>
<protein>
    <recommendedName>
        <fullName evidence="8">Probable lipid II flippase MurJ</fullName>
    </recommendedName>
</protein>
<feature type="transmembrane region" description="Helical" evidence="8">
    <location>
        <begin position="124"/>
        <end position="145"/>
    </location>
</feature>
<dbReference type="GO" id="GO:0034204">
    <property type="term" value="P:lipid translocation"/>
    <property type="evidence" value="ECO:0007669"/>
    <property type="project" value="TreeGrafter"/>
</dbReference>
<dbReference type="PATRIC" id="fig|994573.3.peg.3120"/>
<keyword evidence="11" id="KW-1185">Reference proteome</keyword>
<feature type="transmembrane region" description="Helical" evidence="8">
    <location>
        <begin position="244"/>
        <end position="271"/>
    </location>
</feature>
<accession>V7I2W2</accession>
<evidence type="ECO:0000313" key="11">
    <source>
        <dbReference type="Proteomes" id="UP000017747"/>
    </source>
</evidence>
<evidence type="ECO:0000256" key="4">
    <source>
        <dbReference type="ARBA" id="ARBA00022960"/>
    </source>
</evidence>
<dbReference type="PANTHER" id="PTHR47019:SF1">
    <property type="entry name" value="LIPID II FLIPPASE MURJ"/>
    <property type="match status" value="1"/>
</dbReference>
<dbReference type="InterPro" id="IPR004268">
    <property type="entry name" value="MurJ"/>
</dbReference>
<evidence type="ECO:0000256" key="6">
    <source>
        <dbReference type="ARBA" id="ARBA00022989"/>
    </source>
</evidence>
<dbReference type="PRINTS" id="PR01806">
    <property type="entry name" value="VIRFACTRMVIN"/>
</dbReference>
<dbReference type="EMBL" id="AXUN02000207">
    <property type="protein sequence ID" value="ETA79534.1"/>
    <property type="molecule type" value="Genomic_DNA"/>
</dbReference>
<feature type="transmembrane region" description="Helical" evidence="8">
    <location>
        <begin position="84"/>
        <end position="104"/>
    </location>
</feature>
<keyword evidence="6 8" id="KW-1133">Transmembrane helix</keyword>
<dbReference type="GO" id="GO:0015648">
    <property type="term" value="F:lipid-linked peptidoglycan transporter activity"/>
    <property type="evidence" value="ECO:0007669"/>
    <property type="project" value="UniProtKB-UniRule"/>
</dbReference>